<evidence type="ECO:0000256" key="1">
    <source>
        <dbReference type="SAM" id="MobiDB-lite"/>
    </source>
</evidence>
<feature type="region of interest" description="Disordered" evidence="1">
    <location>
        <begin position="40"/>
        <end position="62"/>
    </location>
</feature>
<feature type="compositionally biased region" description="Low complexity" evidence="1">
    <location>
        <begin position="41"/>
        <end position="60"/>
    </location>
</feature>
<dbReference type="PANTHER" id="PTHR40590">
    <property type="entry name" value="CYTOPLASMIC PROTEIN-RELATED"/>
    <property type="match status" value="1"/>
</dbReference>
<dbReference type="PANTHER" id="PTHR40590:SF1">
    <property type="entry name" value="CYTOPLASMIC PROTEIN"/>
    <property type="match status" value="1"/>
</dbReference>
<sequence length="333" mass="36439">MLRLLTRLFVLVTLAWAVAPVQAEIYRCLDTGGRPLFQDRPCAGAPPAAPAPAAAAAPTADSRQPRHFLWRVEGDGGQAWLLGSLHYGHPDLYPLPPVMEEAFDTSGALVVEANVRDADPAEMLTLLSEQGVYNDGSTLRDHLAPETWTRLEAVIGELGLPPEIILHQRPWLASLTVTALALKRSGLDESLGIDRHFLDRAGSTKPILELESVRGQIRLLQALTEADQERMLEQTLADLDAVQPYFTALADAWTRGDAEALRLLTLEQMAREPGGKALQERLFTERNAAMAGRVAELLRRGGSYFVVVGAGHLVGSDGIVARLQRQGYRVRQH</sequence>
<evidence type="ECO:0000256" key="2">
    <source>
        <dbReference type="SAM" id="SignalP"/>
    </source>
</evidence>
<dbReference type="Pfam" id="PF01963">
    <property type="entry name" value="TraB_PrgY_gumN"/>
    <property type="match status" value="1"/>
</dbReference>
<comment type="caution">
    <text evidence="3">The sequence shown here is derived from an EMBL/GenBank/DDBJ whole genome shotgun (WGS) entry which is preliminary data.</text>
</comment>
<reference evidence="3 4" key="1">
    <citation type="submission" date="2018-07" db="EMBL/GenBank/DDBJ databases">
        <title>Genomic Encyclopedia of Type Strains, Phase IV (KMG-IV): sequencing the most valuable type-strain genomes for metagenomic binning, comparative biology and taxonomic classification.</title>
        <authorList>
            <person name="Goeker M."/>
        </authorList>
    </citation>
    <scope>NUCLEOTIDE SEQUENCE [LARGE SCALE GENOMIC DNA]</scope>
    <source>
        <strain evidence="3 4">DSM 26407</strain>
    </source>
</reference>
<protein>
    <recommendedName>
        <fullName evidence="5">TraB family protein</fullName>
    </recommendedName>
</protein>
<feature type="signal peptide" evidence="2">
    <location>
        <begin position="1"/>
        <end position="23"/>
    </location>
</feature>
<organism evidence="3 4">
    <name type="scientific">Thioalbus denitrificans</name>
    <dbReference type="NCBI Taxonomy" id="547122"/>
    <lineage>
        <taxon>Bacteria</taxon>
        <taxon>Pseudomonadati</taxon>
        <taxon>Pseudomonadota</taxon>
        <taxon>Gammaproteobacteria</taxon>
        <taxon>Chromatiales</taxon>
        <taxon>Ectothiorhodospiraceae</taxon>
        <taxon>Thioalbus</taxon>
    </lineage>
</organism>
<dbReference type="EMBL" id="QPJY01000003">
    <property type="protein sequence ID" value="RCX31213.1"/>
    <property type="molecule type" value="Genomic_DNA"/>
</dbReference>
<evidence type="ECO:0000313" key="4">
    <source>
        <dbReference type="Proteomes" id="UP000252707"/>
    </source>
</evidence>
<feature type="chain" id="PRO_5016835957" description="TraB family protein" evidence="2">
    <location>
        <begin position="24"/>
        <end position="333"/>
    </location>
</feature>
<keyword evidence="4" id="KW-1185">Reference proteome</keyword>
<dbReference type="AlphaFoldDB" id="A0A369CBZ3"/>
<gene>
    <name evidence="3" type="ORF">DFQ59_103179</name>
</gene>
<keyword evidence="2" id="KW-0732">Signal</keyword>
<evidence type="ECO:0000313" key="3">
    <source>
        <dbReference type="EMBL" id="RCX31213.1"/>
    </source>
</evidence>
<name>A0A369CBZ3_9GAMM</name>
<accession>A0A369CBZ3</accession>
<dbReference type="InterPro" id="IPR047111">
    <property type="entry name" value="YbaP-like"/>
</dbReference>
<dbReference type="CDD" id="cd14789">
    <property type="entry name" value="Tiki"/>
    <property type="match status" value="1"/>
</dbReference>
<dbReference type="OrthoDB" id="357294at2"/>
<dbReference type="Proteomes" id="UP000252707">
    <property type="component" value="Unassembled WGS sequence"/>
</dbReference>
<proteinExistence type="predicted"/>
<dbReference type="InterPro" id="IPR002816">
    <property type="entry name" value="TraB/PrgY/GumN_fam"/>
</dbReference>
<evidence type="ECO:0008006" key="5">
    <source>
        <dbReference type="Google" id="ProtNLM"/>
    </source>
</evidence>
<dbReference type="RefSeq" id="WP_114279395.1">
    <property type="nucleotide sequence ID" value="NZ_QPJY01000003.1"/>
</dbReference>